<dbReference type="InterPro" id="IPR038740">
    <property type="entry name" value="BioF2-like_GNAT_dom"/>
</dbReference>
<dbReference type="STRING" id="1801663.A2175_00520"/>
<accession>A0A1G2DYU3</accession>
<evidence type="ECO:0000313" key="2">
    <source>
        <dbReference type="EMBL" id="OGZ18757.1"/>
    </source>
</evidence>
<dbReference type="Gene3D" id="3.40.630.30">
    <property type="match status" value="1"/>
</dbReference>
<proteinExistence type="predicted"/>
<organism evidence="2 3">
    <name type="scientific">Candidatus Nealsonbacteria bacterium RBG_13_42_11</name>
    <dbReference type="NCBI Taxonomy" id="1801663"/>
    <lineage>
        <taxon>Bacteria</taxon>
        <taxon>Candidatus Nealsoniibacteriota</taxon>
    </lineage>
</organism>
<name>A0A1G2DYU3_9BACT</name>
<gene>
    <name evidence="2" type="ORF">A2175_00520</name>
</gene>
<dbReference type="SUPFAM" id="SSF55729">
    <property type="entry name" value="Acyl-CoA N-acyltransferases (Nat)"/>
    <property type="match status" value="1"/>
</dbReference>
<protein>
    <recommendedName>
        <fullName evidence="1">BioF2-like acetyltransferase domain-containing protein</fullName>
    </recommendedName>
</protein>
<dbReference type="Pfam" id="PF13480">
    <property type="entry name" value="Acetyltransf_6"/>
    <property type="match status" value="1"/>
</dbReference>
<dbReference type="EMBL" id="MHLY01000007">
    <property type="protein sequence ID" value="OGZ18757.1"/>
    <property type="molecule type" value="Genomic_DNA"/>
</dbReference>
<reference evidence="2 3" key="1">
    <citation type="journal article" date="2016" name="Nat. Commun.">
        <title>Thousands of microbial genomes shed light on interconnected biogeochemical processes in an aquifer system.</title>
        <authorList>
            <person name="Anantharaman K."/>
            <person name="Brown C.T."/>
            <person name="Hug L.A."/>
            <person name="Sharon I."/>
            <person name="Castelle C.J."/>
            <person name="Probst A.J."/>
            <person name="Thomas B.C."/>
            <person name="Singh A."/>
            <person name="Wilkins M.J."/>
            <person name="Karaoz U."/>
            <person name="Brodie E.L."/>
            <person name="Williams K.H."/>
            <person name="Hubbard S.S."/>
            <person name="Banfield J.F."/>
        </authorList>
    </citation>
    <scope>NUCLEOTIDE SEQUENCE [LARGE SCALE GENOMIC DNA]</scope>
</reference>
<dbReference type="AlphaFoldDB" id="A0A1G2DYU3"/>
<dbReference type="Proteomes" id="UP000176755">
    <property type="component" value="Unassembled WGS sequence"/>
</dbReference>
<feature type="domain" description="BioF2-like acetyltransferase" evidence="1">
    <location>
        <begin position="187"/>
        <end position="326"/>
    </location>
</feature>
<dbReference type="InterPro" id="IPR016181">
    <property type="entry name" value="Acyl_CoA_acyltransferase"/>
</dbReference>
<evidence type="ECO:0000259" key="1">
    <source>
        <dbReference type="Pfam" id="PF13480"/>
    </source>
</evidence>
<comment type="caution">
    <text evidence="2">The sequence shown here is derived from an EMBL/GenBank/DDBJ whole genome shotgun (WGS) entry which is preliminary data.</text>
</comment>
<evidence type="ECO:0000313" key="3">
    <source>
        <dbReference type="Proteomes" id="UP000176755"/>
    </source>
</evidence>
<sequence>MKTETLVAQKVKILHDDLTKKEKFLIEEQKKSDSSFFVEKNFQKEVFSDLEDCHKLWQEFSPQKTIFDTWEFRLAFYNAYQDQPHFVLLKNGNRKLGLLPLWYEKSKKKYFWFGSWWQEETEFFVKDSSLIPALLAAAPSPMHLNAITKESVLPFKDKFNFERDDSKYVLNLENLKTHEDYLMTLKKNRRHDLRKDRRRIEKQNPEILINNFSDFNNLVDICKKRFAKKGESTDWDKQRIMAFEEVLRLGNKSYETRMVTVKIGDRIAGVDLNGLYNKTYFTLKCGYDVDNFPGIGNFMNLFEIDDAIKLGMKKIDFLQNNYGWKSQYFQSIPLFKYNKS</sequence>